<proteinExistence type="predicted"/>
<gene>
    <name evidence="1" type="ORF">SAMN05444408_1392</name>
</gene>
<name>A0A1M5C2G0_9FLAO</name>
<dbReference type="Proteomes" id="UP000184236">
    <property type="component" value="Unassembled WGS sequence"/>
</dbReference>
<accession>A0A1M5C2G0</accession>
<dbReference type="AlphaFoldDB" id="A0A1M5C2G0"/>
<protein>
    <recommendedName>
        <fullName evidence="3">Lipocalin-like domain-containing protein</fullName>
    </recommendedName>
</protein>
<organism evidence="1 2">
    <name type="scientific">Chryseobacterium takakiae</name>
    <dbReference type="NCBI Taxonomy" id="1302685"/>
    <lineage>
        <taxon>Bacteria</taxon>
        <taxon>Pseudomonadati</taxon>
        <taxon>Bacteroidota</taxon>
        <taxon>Flavobacteriia</taxon>
        <taxon>Flavobacteriales</taxon>
        <taxon>Weeksellaceae</taxon>
        <taxon>Chryseobacterium group</taxon>
        <taxon>Chryseobacterium</taxon>
    </lineage>
</organism>
<sequence length="167" mass="19363">MNQSMLKQYNNKGIISFFSLFLLMFCSKEEPNIKNSDISSVHSIKYVGGNEGVKLSEDKQKKAFGKWKLTNAVFFNDSKKLENKIIINKNIIVAEQSIFDTENNIIANKHNTIGTYKFKSLDTLNTVYYIFSVEDNKMMMQTSNLFRVVDGKMTKDRARINLFFVRE</sequence>
<dbReference type="EMBL" id="FQVO01000039">
    <property type="protein sequence ID" value="SHF48612.1"/>
    <property type="molecule type" value="Genomic_DNA"/>
</dbReference>
<evidence type="ECO:0008006" key="3">
    <source>
        <dbReference type="Google" id="ProtNLM"/>
    </source>
</evidence>
<keyword evidence="2" id="KW-1185">Reference proteome</keyword>
<reference evidence="2" key="1">
    <citation type="submission" date="2016-11" db="EMBL/GenBank/DDBJ databases">
        <authorList>
            <person name="Varghese N."/>
            <person name="Submissions S."/>
        </authorList>
    </citation>
    <scope>NUCLEOTIDE SEQUENCE [LARGE SCALE GENOMIC DNA]</scope>
    <source>
        <strain evidence="2">DSM 26898</strain>
    </source>
</reference>
<evidence type="ECO:0000313" key="1">
    <source>
        <dbReference type="EMBL" id="SHF48612.1"/>
    </source>
</evidence>
<evidence type="ECO:0000313" key="2">
    <source>
        <dbReference type="Proteomes" id="UP000184236"/>
    </source>
</evidence>